<reference evidence="1" key="1">
    <citation type="submission" date="2022-03" db="EMBL/GenBank/DDBJ databases">
        <authorList>
            <person name="Martin H S."/>
        </authorList>
    </citation>
    <scope>NUCLEOTIDE SEQUENCE</scope>
</reference>
<sequence>MIMMMMIGNYSQLCCGNFRINHCCTKRAARTGMYHALTEVLAEAYTQSAYRLRTAREVFLRPEPPYSSGSVCEGMLMLPQRRRGDHKCNSQSMQYARLGGQWRFKQIEDPRGAPPTMR</sequence>
<proteinExistence type="predicted"/>
<accession>A0ABN8IRK3</accession>
<evidence type="ECO:0000313" key="2">
    <source>
        <dbReference type="Proteomes" id="UP000837857"/>
    </source>
</evidence>
<keyword evidence="2" id="KW-1185">Reference proteome</keyword>
<evidence type="ECO:0000313" key="1">
    <source>
        <dbReference type="EMBL" id="CAH2059121.1"/>
    </source>
</evidence>
<feature type="non-terminal residue" evidence="1">
    <location>
        <position position="1"/>
    </location>
</feature>
<dbReference type="Proteomes" id="UP000837857">
    <property type="component" value="Chromosome 26"/>
</dbReference>
<gene>
    <name evidence="1" type="ORF">IPOD504_LOCUS10727</name>
</gene>
<name>A0ABN8IRK3_9NEOP</name>
<organism evidence="1 2">
    <name type="scientific">Iphiclides podalirius</name>
    <name type="common">scarce swallowtail</name>
    <dbReference type="NCBI Taxonomy" id="110791"/>
    <lineage>
        <taxon>Eukaryota</taxon>
        <taxon>Metazoa</taxon>
        <taxon>Ecdysozoa</taxon>
        <taxon>Arthropoda</taxon>
        <taxon>Hexapoda</taxon>
        <taxon>Insecta</taxon>
        <taxon>Pterygota</taxon>
        <taxon>Neoptera</taxon>
        <taxon>Endopterygota</taxon>
        <taxon>Lepidoptera</taxon>
        <taxon>Glossata</taxon>
        <taxon>Ditrysia</taxon>
        <taxon>Papilionoidea</taxon>
        <taxon>Papilionidae</taxon>
        <taxon>Papilioninae</taxon>
        <taxon>Iphiclides</taxon>
    </lineage>
</organism>
<dbReference type="EMBL" id="OW152838">
    <property type="protein sequence ID" value="CAH2059121.1"/>
    <property type="molecule type" value="Genomic_DNA"/>
</dbReference>
<protein>
    <submittedName>
        <fullName evidence="1">Uncharacterized protein</fullName>
    </submittedName>
</protein>